<evidence type="ECO:0000313" key="2">
    <source>
        <dbReference type="EMBL" id="MBK0383504.1"/>
    </source>
</evidence>
<protein>
    <recommendedName>
        <fullName evidence="4">NlpE N-terminal domain-containing protein</fullName>
    </recommendedName>
</protein>
<name>A0ABS1BKU1_9SPHI</name>
<dbReference type="RefSeq" id="WP_200586310.1">
    <property type="nucleotide sequence ID" value="NZ_JAEHFY010000014.1"/>
</dbReference>
<evidence type="ECO:0000313" key="3">
    <source>
        <dbReference type="Proteomes" id="UP000660024"/>
    </source>
</evidence>
<reference evidence="2 3" key="1">
    <citation type="submission" date="2020-12" db="EMBL/GenBank/DDBJ databases">
        <title>Bacterial novel species Pedobacter sp. SD-b isolated from soil.</title>
        <authorList>
            <person name="Jung H.-Y."/>
        </authorList>
    </citation>
    <scope>NUCLEOTIDE SEQUENCE [LARGE SCALE GENOMIC DNA]</scope>
    <source>
        <strain evidence="2 3">SD-b</strain>
    </source>
</reference>
<proteinExistence type="predicted"/>
<dbReference type="EMBL" id="JAEHFY010000014">
    <property type="protein sequence ID" value="MBK0383504.1"/>
    <property type="molecule type" value="Genomic_DNA"/>
</dbReference>
<dbReference type="PROSITE" id="PS51257">
    <property type="entry name" value="PROKAR_LIPOPROTEIN"/>
    <property type="match status" value="1"/>
</dbReference>
<feature type="chain" id="PRO_5045247301" description="NlpE N-terminal domain-containing protein" evidence="1">
    <location>
        <begin position="20"/>
        <end position="154"/>
    </location>
</feature>
<gene>
    <name evidence="2" type="ORF">I5M32_11100</name>
</gene>
<keyword evidence="3" id="KW-1185">Reference proteome</keyword>
<comment type="caution">
    <text evidence="2">The sequence shown here is derived from an EMBL/GenBank/DDBJ whole genome shotgun (WGS) entry which is preliminary data.</text>
</comment>
<dbReference type="Proteomes" id="UP000660024">
    <property type="component" value="Unassembled WGS sequence"/>
</dbReference>
<sequence length="154" mass="17203">MKRKLFTGIVLLLAVAACNQNQKKPTAEYPTVEPMQGSVDSDVKELKLTAAGQCYTATLKKDSAFLSLKKVNDKVTGKLWYKFAEKDNTKGDLQGTMDKDTLKLNYTYSSEGKDGSKMPVNLLYKNGSLYEVYNGKPVEENNGFIYIVSDCKEF</sequence>
<accession>A0ABS1BKU1</accession>
<evidence type="ECO:0008006" key="4">
    <source>
        <dbReference type="Google" id="ProtNLM"/>
    </source>
</evidence>
<keyword evidence="1" id="KW-0732">Signal</keyword>
<organism evidence="2 3">
    <name type="scientific">Pedobacter segetis</name>
    <dbReference type="NCBI Taxonomy" id="2793069"/>
    <lineage>
        <taxon>Bacteria</taxon>
        <taxon>Pseudomonadati</taxon>
        <taxon>Bacteroidota</taxon>
        <taxon>Sphingobacteriia</taxon>
        <taxon>Sphingobacteriales</taxon>
        <taxon>Sphingobacteriaceae</taxon>
        <taxon>Pedobacter</taxon>
    </lineage>
</organism>
<evidence type="ECO:0000256" key="1">
    <source>
        <dbReference type="SAM" id="SignalP"/>
    </source>
</evidence>
<feature type="signal peptide" evidence="1">
    <location>
        <begin position="1"/>
        <end position="19"/>
    </location>
</feature>